<feature type="binding site" evidence="13">
    <location>
        <begin position="243"/>
        <end position="244"/>
    </location>
    <ligand>
        <name>FMN</name>
        <dbReference type="ChEBI" id="CHEBI:58210"/>
    </ligand>
</feature>
<dbReference type="InterPro" id="IPR024036">
    <property type="entry name" value="tRNA-dHydroUridine_Synthase_C"/>
</dbReference>
<dbReference type="EC" id="1.3.1.-" evidence="11"/>
<evidence type="ECO:0000313" key="15">
    <source>
        <dbReference type="EMBL" id="TDN99965.1"/>
    </source>
</evidence>
<evidence type="ECO:0000256" key="8">
    <source>
        <dbReference type="ARBA" id="ARBA00023002"/>
    </source>
</evidence>
<evidence type="ECO:0000256" key="6">
    <source>
        <dbReference type="ARBA" id="ARBA00022857"/>
    </source>
</evidence>
<evidence type="ECO:0000256" key="3">
    <source>
        <dbReference type="ARBA" id="ARBA00022630"/>
    </source>
</evidence>
<dbReference type="PANTHER" id="PTHR11082:SF25">
    <property type="entry name" value="DUS-LIKE FMN-BINDING DOMAIN-CONTAINING PROTEIN"/>
    <property type="match status" value="1"/>
</dbReference>
<dbReference type="Gene3D" id="3.20.20.70">
    <property type="entry name" value="Aldolase class I"/>
    <property type="match status" value="1"/>
</dbReference>
<evidence type="ECO:0000256" key="5">
    <source>
        <dbReference type="ARBA" id="ARBA00022694"/>
    </source>
</evidence>
<dbReference type="PANTHER" id="PTHR11082">
    <property type="entry name" value="TRNA-DIHYDROURIDINE SYNTHASE"/>
    <property type="match status" value="1"/>
</dbReference>
<feature type="binding site" evidence="13">
    <location>
        <position position="155"/>
    </location>
    <ligand>
        <name>FMN</name>
        <dbReference type="ChEBI" id="CHEBI:58210"/>
    </ligand>
</feature>
<dbReference type="SUPFAM" id="SSF51395">
    <property type="entry name" value="FMN-linked oxidoreductases"/>
    <property type="match status" value="1"/>
</dbReference>
<evidence type="ECO:0000256" key="7">
    <source>
        <dbReference type="ARBA" id="ARBA00022884"/>
    </source>
</evidence>
<feature type="domain" description="DUS-like FMN-binding" evidence="14">
    <location>
        <begin position="15"/>
        <end position="318"/>
    </location>
</feature>
<feature type="binding site" evidence="13">
    <location>
        <position position="183"/>
    </location>
    <ligand>
        <name>FMN</name>
        <dbReference type="ChEBI" id="CHEBI:58210"/>
    </ligand>
</feature>
<name>A0A4R6GYM4_9BACT</name>
<evidence type="ECO:0000256" key="9">
    <source>
        <dbReference type="ARBA" id="ARBA00048205"/>
    </source>
</evidence>
<keyword evidence="3 11" id="KW-0285">Flavoprotein</keyword>
<dbReference type="CDD" id="cd02801">
    <property type="entry name" value="DUS_like_FMN"/>
    <property type="match status" value="1"/>
</dbReference>
<proteinExistence type="inferred from homology"/>
<evidence type="ECO:0000256" key="12">
    <source>
        <dbReference type="PIRSR" id="PIRSR006621-1"/>
    </source>
</evidence>
<dbReference type="InterPro" id="IPR035587">
    <property type="entry name" value="DUS-like_FMN-bd"/>
</dbReference>
<accession>A0A4R6GYM4</accession>
<dbReference type="AlphaFoldDB" id="A0A4R6GYM4"/>
<dbReference type="GO" id="GO:0000049">
    <property type="term" value="F:tRNA binding"/>
    <property type="evidence" value="ECO:0007669"/>
    <property type="project" value="UniProtKB-KW"/>
</dbReference>
<evidence type="ECO:0000256" key="1">
    <source>
        <dbReference type="ARBA" id="ARBA00002790"/>
    </source>
</evidence>
<evidence type="ECO:0000256" key="13">
    <source>
        <dbReference type="PIRSR" id="PIRSR006621-2"/>
    </source>
</evidence>
<comment type="cofactor">
    <cofactor evidence="11 13">
        <name>FMN</name>
        <dbReference type="ChEBI" id="CHEBI:58210"/>
    </cofactor>
</comment>
<dbReference type="InterPro" id="IPR013785">
    <property type="entry name" value="Aldolase_TIM"/>
</dbReference>
<keyword evidence="7" id="KW-0694">RNA-binding</keyword>
<dbReference type="EMBL" id="SNWI01000006">
    <property type="protein sequence ID" value="TDN99965.1"/>
    <property type="molecule type" value="Genomic_DNA"/>
</dbReference>
<dbReference type="GO" id="GO:0017150">
    <property type="term" value="F:tRNA dihydrouridine synthase activity"/>
    <property type="evidence" value="ECO:0007669"/>
    <property type="project" value="InterPro"/>
</dbReference>
<keyword evidence="4 11" id="KW-0288">FMN</keyword>
<dbReference type="GO" id="GO:0050660">
    <property type="term" value="F:flavin adenine dinucleotide binding"/>
    <property type="evidence" value="ECO:0007669"/>
    <property type="project" value="InterPro"/>
</dbReference>
<organism evidence="15 16">
    <name type="scientific">Sunxiuqinia elliptica</name>
    <dbReference type="NCBI Taxonomy" id="655355"/>
    <lineage>
        <taxon>Bacteria</taxon>
        <taxon>Pseudomonadati</taxon>
        <taxon>Bacteroidota</taxon>
        <taxon>Bacteroidia</taxon>
        <taxon>Marinilabiliales</taxon>
        <taxon>Prolixibacteraceae</taxon>
        <taxon>Sunxiuqinia</taxon>
    </lineage>
</organism>
<comment type="catalytic activity">
    <reaction evidence="9">
        <text>a 5,6-dihydrouridine in tRNA + NADP(+) = a uridine in tRNA + NADPH + H(+)</text>
        <dbReference type="Rhea" id="RHEA:23624"/>
        <dbReference type="Rhea" id="RHEA-COMP:13339"/>
        <dbReference type="Rhea" id="RHEA-COMP:13887"/>
        <dbReference type="ChEBI" id="CHEBI:15378"/>
        <dbReference type="ChEBI" id="CHEBI:57783"/>
        <dbReference type="ChEBI" id="CHEBI:58349"/>
        <dbReference type="ChEBI" id="CHEBI:65315"/>
        <dbReference type="ChEBI" id="CHEBI:74443"/>
    </reaction>
</comment>
<dbReference type="Gene3D" id="1.10.1200.80">
    <property type="entry name" value="Putative flavin oxidoreducatase, domain 2"/>
    <property type="match status" value="1"/>
</dbReference>
<dbReference type="RefSeq" id="WP_133465506.1">
    <property type="nucleotide sequence ID" value="NZ_SNWI01000006.1"/>
</dbReference>
<comment type="function">
    <text evidence="1 11">Catalyzes the synthesis of 5,6-dihydrouridine (D), a modified base found in the D-loop of most tRNAs, via the reduction of the C5-C6 double bond in target uridines.</text>
</comment>
<comment type="catalytic activity">
    <reaction evidence="10">
        <text>a 5,6-dihydrouridine in tRNA + NAD(+) = a uridine in tRNA + NADH + H(+)</text>
        <dbReference type="Rhea" id="RHEA:54452"/>
        <dbReference type="Rhea" id="RHEA-COMP:13339"/>
        <dbReference type="Rhea" id="RHEA-COMP:13887"/>
        <dbReference type="ChEBI" id="CHEBI:15378"/>
        <dbReference type="ChEBI" id="CHEBI:57540"/>
        <dbReference type="ChEBI" id="CHEBI:57945"/>
        <dbReference type="ChEBI" id="CHEBI:65315"/>
        <dbReference type="ChEBI" id="CHEBI:74443"/>
    </reaction>
</comment>
<evidence type="ECO:0000256" key="2">
    <source>
        <dbReference type="ARBA" id="ARBA00022555"/>
    </source>
</evidence>
<comment type="similarity">
    <text evidence="11">Belongs to the dus family.</text>
</comment>
<dbReference type="Proteomes" id="UP000294848">
    <property type="component" value="Unassembled WGS sequence"/>
</dbReference>
<feature type="active site" description="Proton donor" evidence="12">
    <location>
        <position position="116"/>
    </location>
</feature>
<keyword evidence="13" id="KW-0547">Nucleotide-binding</keyword>
<evidence type="ECO:0000256" key="10">
    <source>
        <dbReference type="ARBA" id="ARBA00048802"/>
    </source>
</evidence>
<comment type="caution">
    <text evidence="15">The sequence shown here is derived from an EMBL/GenBank/DDBJ whole genome shotgun (WGS) entry which is preliminary data.</text>
</comment>
<evidence type="ECO:0000259" key="14">
    <source>
        <dbReference type="Pfam" id="PF01207"/>
    </source>
</evidence>
<sequence>MSNFWNEIEGPILALAPMEDVTDTSFRELVVRLSEPGCLHLLFTEFTAVDGMNHPVGKKRVSERLIVSDSERAILKEKGMRLIAQIWGNKPEVFHKVTREITEEYQFDGIDINMGCPAKNVVKQGSCSALIGSPELAQEIVYATKEATHLPVSIKTRTGLKTHETERWITQLLETKPAAITLHGRVQKQQSDGEANWEEIAKAVAIRNKQGLTIPILGNGDVLSYAQSMDYSQQYGVDGIMIGRGIFHNPWFFNLAQPERTKDEKLEQLVKHTQLFEKNWGGVKNFNILKRFYKIYANGFEGASQLRAKLMGANSFDDVYQLVNAQNMVLS</sequence>
<dbReference type="PIRSF" id="PIRSF006621">
    <property type="entry name" value="Dus"/>
    <property type="match status" value="1"/>
</dbReference>
<reference evidence="15 16" key="1">
    <citation type="submission" date="2019-03" db="EMBL/GenBank/DDBJ databases">
        <title>Freshwater and sediment microbial communities from various areas in North America, analyzing microbe dynamics in response to fracking.</title>
        <authorList>
            <person name="Lamendella R."/>
        </authorList>
    </citation>
    <scope>NUCLEOTIDE SEQUENCE [LARGE SCALE GENOMIC DNA]</scope>
    <source>
        <strain evidence="15 16">114D</strain>
    </source>
</reference>
<feature type="binding site" evidence="13">
    <location>
        <position position="85"/>
    </location>
    <ligand>
        <name>FMN</name>
        <dbReference type="ChEBI" id="CHEBI:58210"/>
    </ligand>
</feature>
<keyword evidence="8 11" id="KW-0560">Oxidoreductase</keyword>
<keyword evidence="6" id="KW-0521">NADP</keyword>
<dbReference type="OrthoDB" id="9764501at2"/>
<dbReference type="InterPro" id="IPR001269">
    <property type="entry name" value="DUS_fam"/>
</dbReference>
<dbReference type="Pfam" id="PF01207">
    <property type="entry name" value="Dus"/>
    <property type="match status" value="1"/>
</dbReference>
<evidence type="ECO:0000313" key="16">
    <source>
        <dbReference type="Proteomes" id="UP000294848"/>
    </source>
</evidence>
<protein>
    <recommendedName>
        <fullName evidence="11">tRNA-dihydrouridine synthase</fullName>
        <ecNumber evidence="11">1.3.1.-</ecNumber>
    </recommendedName>
</protein>
<evidence type="ECO:0000256" key="4">
    <source>
        <dbReference type="ARBA" id="ARBA00022643"/>
    </source>
</evidence>
<evidence type="ECO:0000256" key="11">
    <source>
        <dbReference type="PIRNR" id="PIRNR006621"/>
    </source>
</evidence>
<gene>
    <name evidence="15" type="ORF">DET52_106178</name>
</gene>
<keyword evidence="5 11" id="KW-0819">tRNA processing</keyword>
<keyword evidence="2" id="KW-0820">tRNA-binding</keyword>